<dbReference type="Pfam" id="PF12833">
    <property type="entry name" value="HTH_18"/>
    <property type="match status" value="1"/>
</dbReference>
<evidence type="ECO:0000313" key="5">
    <source>
        <dbReference type="Proteomes" id="UP001276761"/>
    </source>
</evidence>
<dbReference type="SUPFAM" id="SSF52317">
    <property type="entry name" value="Class I glutamine amidotransferase-like"/>
    <property type="match status" value="1"/>
</dbReference>
<dbReference type="PANTHER" id="PTHR43130">
    <property type="entry name" value="ARAC-FAMILY TRANSCRIPTIONAL REGULATOR"/>
    <property type="match status" value="1"/>
</dbReference>
<dbReference type="InterPro" id="IPR009057">
    <property type="entry name" value="Homeodomain-like_sf"/>
</dbReference>
<dbReference type="InterPro" id="IPR018060">
    <property type="entry name" value="HTH_AraC"/>
</dbReference>
<protein>
    <submittedName>
        <fullName evidence="4">Helix-turn-helix domain-containing protein</fullName>
    </submittedName>
</protein>
<gene>
    <name evidence="4" type="ORF">SIL78_17660</name>
</gene>
<accession>A0AAJ2VV90</accession>
<dbReference type="Gene3D" id="1.10.10.60">
    <property type="entry name" value="Homeodomain-like"/>
    <property type="match status" value="2"/>
</dbReference>
<dbReference type="InterPro" id="IPR052158">
    <property type="entry name" value="INH-QAR"/>
</dbReference>
<dbReference type="GeneID" id="303167361"/>
<dbReference type="Gene3D" id="3.40.50.880">
    <property type="match status" value="1"/>
</dbReference>
<evidence type="ECO:0000313" key="4">
    <source>
        <dbReference type="EMBL" id="MDX5979375.1"/>
    </source>
</evidence>
<evidence type="ECO:0000256" key="2">
    <source>
        <dbReference type="ARBA" id="ARBA00023163"/>
    </source>
</evidence>
<dbReference type="InterPro" id="IPR002818">
    <property type="entry name" value="DJ-1/PfpI"/>
</dbReference>
<evidence type="ECO:0000259" key="3">
    <source>
        <dbReference type="PROSITE" id="PS01124"/>
    </source>
</evidence>
<dbReference type="SUPFAM" id="SSF46689">
    <property type="entry name" value="Homeodomain-like"/>
    <property type="match status" value="2"/>
</dbReference>
<dbReference type="Proteomes" id="UP001276761">
    <property type="component" value="Unassembled WGS sequence"/>
</dbReference>
<dbReference type="AlphaFoldDB" id="A0AAJ2VV90"/>
<organism evidence="4 5">
    <name type="scientific">Vreelandella alkaliphila</name>
    <dbReference type="NCBI Taxonomy" id="272774"/>
    <lineage>
        <taxon>Bacteria</taxon>
        <taxon>Pseudomonadati</taxon>
        <taxon>Pseudomonadota</taxon>
        <taxon>Gammaproteobacteria</taxon>
        <taxon>Oceanospirillales</taxon>
        <taxon>Halomonadaceae</taxon>
        <taxon>Vreelandella</taxon>
    </lineage>
</organism>
<sequence length="341" mass="38185">MSGKTRVSEEQQNSQPLSQRANTLRIAVLMMPGQVPLDLVGPLQVLQCADRLSIDVEVCYVGPKTAMPWLGPLTLSGIDPLPEQLLPQQLLLIPGQYRNSVEPLAQQECVSWLKANACYAETLMTVCSGTLLLADAGLLEGRRCTTHHTLIEQLQTKAPKAKVQSDCIFIEDGRYLTSAGISTGIDTMLYWLTRACGHSLALAVAREMVLYLRRSGQEPQLGAWLEGRNHVDERLHRVQDAICAAPSQTWRIETLATQAAMSERHFRRRFKSLTGMLVGEYIMGLRLQRAKTLMTETPWTLARIAEASGFGDERQLRRIWARHEKVSPSVWRRASSQKLLD</sequence>
<dbReference type="GO" id="GO:0003700">
    <property type="term" value="F:DNA-binding transcription factor activity"/>
    <property type="evidence" value="ECO:0007669"/>
    <property type="project" value="InterPro"/>
</dbReference>
<comment type="caution">
    <text evidence="4">The sequence shown here is derived from an EMBL/GenBank/DDBJ whole genome shotgun (WGS) entry which is preliminary data.</text>
</comment>
<feature type="domain" description="HTH araC/xylS-type" evidence="3">
    <location>
        <begin position="236"/>
        <end position="334"/>
    </location>
</feature>
<proteinExistence type="predicted"/>
<dbReference type="EMBL" id="JAWXXT010000001">
    <property type="protein sequence ID" value="MDX5979375.1"/>
    <property type="molecule type" value="Genomic_DNA"/>
</dbReference>
<keyword evidence="1" id="KW-0805">Transcription regulation</keyword>
<reference evidence="4" key="1">
    <citation type="submission" date="2023-11" db="EMBL/GenBank/DDBJ databases">
        <title>MicrobeMod: A computational toolkit for identifying prokaryotic methylation and restriction-modification with nanopore sequencing.</title>
        <authorList>
            <person name="Crits-Christoph A."/>
            <person name="Kang S.C."/>
            <person name="Lee H."/>
            <person name="Ostrov N."/>
        </authorList>
    </citation>
    <scope>NUCLEOTIDE SEQUENCE</scope>
    <source>
        <strain evidence="4">ATCC BAA-953</strain>
    </source>
</reference>
<dbReference type="RefSeq" id="WP_232482921.1">
    <property type="nucleotide sequence ID" value="NZ_JABASV010000009.1"/>
</dbReference>
<dbReference type="PROSITE" id="PS01124">
    <property type="entry name" value="HTH_ARAC_FAMILY_2"/>
    <property type="match status" value="1"/>
</dbReference>
<keyword evidence="2" id="KW-0804">Transcription</keyword>
<dbReference type="Pfam" id="PF01965">
    <property type="entry name" value="DJ-1_PfpI"/>
    <property type="match status" value="1"/>
</dbReference>
<name>A0AAJ2VV90_9GAMM</name>
<dbReference type="SMART" id="SM00342">
    <property type="entry name" value="HTH_ARAC"/>
    <property type="match status" value="1"/>
</dbReference>
<dbReference type="GO" id="GO:0043565">
    <property type="term" value="F:sequence-specific DNA binding"/>
    <property type="evidence" value="ECO:0007669"/>
    <property type="project" value="InterPro"/>
</dbReference>
<evidence type="ECO:0000256" key="1">
    <source>
        <dbReference type="ARBA" id="ARBA00023015"/>
    </source>
</evidence>
<dbReference type="InterPro" id="IPR029062">
    <property type="entry name" value="Class_I_gatase-like"/>
</dbReference>
<dbReference type="PANTHER" id="PTHR43130:SF3">
    <property type="entry name" value="HTH-TYPE TRANSCRIPTIONAL REGULATOR RV1931C"/>
    <property type="match status" value="1"/>
</dbReference>